<dbReference type="SMART" id="SM00044">
    <property type="entry name" value="CYCc"/>
    <property type="match status" value="1"/>
</dbReference>
<dbReference type="Gene3D" id="3.30.70.1230">
    <property type="entry name" value="Nucleotide cyclase"/>
    <property type="match status" value="1"/>
</dbReference>
<accession>A0ABW1ZXQ7</accession>
<evidence type="ECO:0000313" key="3">
    <source>
        <dbReference type="Proteomes" id="UP001596422"/>
    </source>
</evidence>
<name>A0ABW1ZXQ7_9GAMM</name>
<protein>
    <submittedName>
        <fullName evidence="2">Adenylate/guanylate cyclase domain-containing protein</fullName>
        <ecNumber evidence="2">4.6.1.-</ecNumber>
    </submittedName>
</protein>
<feature type="domain" description="Guanylate cyclase" evidence="1">
    <location>
        <begin position="1"/>
        <end position="93"/>
    </location>
</feature>
<evidence type="ECO:0000313" key="2">
    <source>
        <dbReference type="EMBL" id="MFC6669965.1"/>
    </source>
</evidence>
<keyword evidence="2" id="KW-0456">Lyase</keyword>
<gene>
    <name evidence="2" type="ORF">ACFQDL_07615</name>
</gene>
<dbReference type="InterPro" id="IPR029787">
    <property type="entry name" value="Nucleotide_cyclase"/>
</dbReference>
<comment type="caution">
    <text evidence="2">The sequence shown here is derived from an EMBL/GenBank/DDBJ whole genome shotgun (WGS) entry which is preliminary data.</text>
</comment>
<dbReference type="InterPro" id="IPR001054">
    <property type="entry name" value="A/G_cyclase"/>
</dbReference>
<sequence length="148" mass="16189">MAAICARHGGTLDKFVGDSVIVFFGDPDSRGIQEDAVACARMAVEMQQRAHELGVDIRIGISSGECTVGNFGSEDRMEYTIIGKVVNAAARLEQNSEPGRILISDTTWERIREHIRCEPRGGIQVKGIDTPLVTYWISEPLRSDAAGR</sequence>
<dbReference type="Pfam" id="PF00211">
    <property type="entry name" value="Guanylate_cyc"/>
    <property type="match status" value="1"/>
</dbReference>
<dbReference type="PROSITE" id="PS50125">
    <property type="entry name" value="GUANYLATE_CYCLASE_2"/>
    <property type="match status" value="1"/>
</dbReference>
<dbReference type="InterPro" id="IPR050697">
    <property type="entry name" value="Adenylyl/Guanylyl_Cyclase_3/4"/>
</dbReference>
<dbReference type="EC" id="4.6.1.-" evidence="2"/>
<dbReference type="SUPFAM" id="SSF55073">
    <property type="entry name" value="Nucleotide cyclase"/>
    <property type="match status" value="1"/>
</dbReference>
<organism evidence="2 3">
    <name type="scientific">Marinobacterium aestuariivivens</name>
    <dbReference type="NCBI Taxonomy" id="1698799"/>
    <lineage>
        <taxon>Bacteria</taxon>
        <taxon>Pseudomonadati</taxon>
        <taxon>Pseudomonadota</taxon>
        <taxon>Gammaproteobacteria</taxon>
        <taxon>Oceanospirillales</taxon>
        <taxon>Oceanospirillaceae</taxon>
        <taxon>Marinobacterium</taxon>
    </lineage>
</organism>
<dbReference type="RefSeq" id="WP_379908484.1">
    <property type="nucleotide sequence ID" value="NZ_JBHSWE010000001.1"/>
</dbReference>
<dbReference type="GO" id="GO:0016829">
    <property type="term" value="F:lyase activity"/>
    <property type="evidence" value="ECO:0007669"/>
    <property type="project" value="UniProtKB-KW"/>
</dbReference>
<dbReference type="PANTHER" id="PTHR43081:SF18">
    <property type="entry name" value="BLL7624 PROTEIN"/>
    <property type="match status" value="1"/>
</dbReference>
<dbReference type="EMBL" id="JBHSWE010000001">
    <property type="protein sequence ID" value="MFC6669965.1"/>
    <property type="molecule type" value="Genomic_DNA"/>
</dbReference>
<keyword evidence="3" id="KW-1185">Reference proteome</keyword>
<evidence type="ECO:0000259" key="1">
    <source>
        <dbReference type="PROSITE" id="PS50125"/>
    </source>
</evidence>
<reference evidence="3" key="1">
    <citation type="journal article" date="2019" name="Int. J. Syst. Evol. Microbiol.">
        <title>The Global Catalogue of Microorganisms (GCM) 10K type strain sequencing project: providing services to taxonomists for standard genome sequencing and annotation.</title>
        <authorList>
            <consortium name="The Broad Institute Genomics Platform"/>
            <consortium name="The Broad Institute Genome Sequencing Center for Infectious Disease"/>
            <person name="Wu L."/>
            <person name="Ma J."/>
        </authorList>
    </citation>
    <scope>NUCLEOTIDE SEQUENCE [LARGE SCALE GENOMIC DNA]</scope>
    <source>
        <strain evidence="3">NBRC 111756</strain>
    </source>
</reference>
<proteinExistence type="predicted"/>
<dbReference type="Proteomes" id="UP001596422">
    <property type="component" value="Unassembled WGS sequence"/>
</dbReference>
<dbReference type="CDD" id="cd07302">
    <property type="entry name" value="CHD"/>
    <property type="match status" value="1"/>
</dbReference>
<dbReference type="PANTHER" id="PTHR43081">
    <property type="entry name" value="ADENYLATE CYCLASE, TERMINAL-DIFFERENTIATION SPECIFIC-RELATED"/>
    <property type="match status" value="1"/>
</dbReference>